<dbReference type="PANTHER" id="PTHR12916:SF4">
    <property type="entry name" value="UNINFLATABLE, ISOFORM C"/>
    <property type="match status" value="1"/>
</dbReference>
<gene>
    <name evidence="10" type="ORF">CHIRRI_LOCUS11205</name>
</gene>
<dbReference type="Pfam" id="PF12661">
    <property type="entry name" value="hEGF"/>
    <property type="match status" value="2"/>
</dbReference>
<dbReference type="FunFam" id="2.10.25.10:FF:000340">
    <property type="entry name" value="Terribly reduced optic lobes, isoform AT"/>
    <property type="match status" value="1"/>
</dbReference>
<dbReference type="PROSITE" id="PS51257">
    <property type="entry name" value="PROKAR_LIPOPROTEIN"/>
    <property type="match status" value="1"/>
</dbReference>
<feature type="disulfide bond" evidence="6">
    <location>
        <begin position="1260"/>
        <end position="1269"/>
    </location>
</feature>
<dbReference type="SUPFAM" id="SSF49899">
    <property type="entry name" value="Concanavalin A-like lectins/glucanases"/>
    <property type="match status" value="4"/>
</dbReference>
<feature type="domain" description="EGF-like" evidence="9">
    <location>
        <begin position="123"/>
        <end position="159"/>
    </location>
</feature>
<accession>A0A9N9RZJ7</accession>
<feature type="disulfide bond" evidence="6">
    <location>
        <begin position="1300"/>
        <end position="1309"/>
    </location>
</feature>
<feature type="domain" description="Laminin G" evidence="8">
    <location>
        <begin position="1041"/>
        <end position="1233"/>
    </location>
</feature>
<dbReference type="Gene3D" id="2.60.120.200">
    <property type="match status" value="4"/>
</dbReference>
<feature type="domain" description="EGF-like" evidence="9">
    <location>
        <begin position="279"/>
        <end position="315"/>
    </location>
</feature>
<dbReference type="FunFam" id="2.10.25.10:FF:000739">
    <property type="entry name" value="Blast:Protein eyes shut"/>
    <property type="match status" value="1"/>
</dbReference>
<feature type="domain" description="EGF-like" evidence="9">
    <location>
        <begin position="199"/>
        <end position="239"/>
    </location>
</feature>
<feature type="domain" description="EGF-like" evidence="9">
    <location>
        <begin position="1272"/>
        <end position="1310"/>
    </location>
</feature>
<evidence type="ECO:0000259" key="9">
    <source>
        <dbReference type="PROSITE" id="PS50026"/>
    </source>
</evidence>
<feature type="disulfide bond" evidence="6">
    <location>
        <begin position="1600"/>
        <end position="1609"/>
    </location>
</feature>
<dbReference type="InterPro" id="IPR000742">
    <property type="entry name" value="EGF"/>
</dbReference>
<dbReference type="OrthoDB" id="283575at2759"/>
<dbReference type="FunFam" id="2.10.25.10:FF:000472">
    <property type="entry name" value="Uncharacterized protein, isoform A"/>
    <property type="match status" value="2"/>
</dbReference>
<dbReference type="InterPro" id="IPR013320">
    <property type="entry name" value="ConA-like_dom_sf"/>
</dbReference>
<feature type="disulfide bond" evidence="6">
    <location>
        <begin position="722"/>
        <end position="731"/>
    </location>
</feature>
<dbReference type="CDD" id="cd00054">
    <property type="entry name" value="EGF_CA"/>
    <property type="match status" value="10"/>
</dbReference>
<feature type="disulfide bond" evidence="6">
    <location>
        <begin position="111"/>
        <end position="120"/>
    </location>
</feature>
<feature type="domain" description="Laminin G" evidence="8">
    <location>
        <begin position="1357"/>
        <end position="1543"/>
    </location>
</feature>
<feature type="domain" description="EGF-like" evidence="9">
    <location>
        <begin position="1577"/>
        <end position="1610"/>
    </location>
</feature>
<dbReference type="GO" id="GO:0005112">
    <property type="term" value="F:Notch binding"/>
    <property type="evidence" value="ECO:0007669"/>
    <property type="project" value="TreeGrafter"/>
</dbReference>
<feature type="domain" description="Laminin G" evidence="8">
    <location>
        <begin position="740"/>
        <end position="943"/>
    </location>
</feature>
<feature type="region of interest" description="Disordered" evidence="7">
    <location>
        <begin position="442"/>
        <end position="590"/>
    </location>
</feature>
<feature type="domain" description="EGF-like" evidence="9">
    <location>
        <begin position="997"/>
        <end position="1034"/>
    </location>
</feature>
<dbReference type="GO" id="GO:0009653">
    <property type="term" value="P:anatomical structure morphogenesis"/>
    <property type="evidence" value="ECO:0007669"/>
    <property type="project" value="UniProtKB-ARBA"/>
</dbReference>
<keyword evidence="2" id="KW-0732">Signal</keyword>
<keyword evidence="5" id="KW-0325">Glycoprotein</keyword>
<dbReference type="EMBL" id="OU895879">
    <property type="protein sequence ID" value="CAG9808363.1"/>
    <property type="molecule type" value="Genomic_DNA"/>
</dbReference>
<feature type="disulfide bond" evidence="6">
    <location>
        <begin position="149"/>
        <end position="158"/>
    </location>
</feature>
<dbReference type="PROSITE" id="PS01187">
    <property type="entry name" value="EGF_CA"/>
    <property type="match status" value="3"/>
</dbReference>
<keyword evidence="1 6" id="KW-0245">EGF-like domain</keyword>
<feature type="domain" description="EGF-like" evidence="9">
    <location>
        <begin position="1234"/>
        <end position="1270"/>
    </location>
</feature>
<feature type="domain" description="EGF-like" evidence="9">
    <location>
        <begin position="241"/>
        <end position="277"/>
    </location>
</feature>
<feature type="compositionally biased region" description="Low complexity" evidence="7">
    <location>
        <begin position="496"/>
        <end position="573"/>
    </location>
</feature>
<dbReference type="SMART" id="SM00282">
    <property type="entry name" value="LamG"/>
    <property type="match status" value="4"/>
</dbReference>
<dbReference type="GO" id="GO:0048513">
    <property type="term" value="P:animal organ development"/>
    <property type="evidence" value="ECO:0007669"/>
    <property type="project" value="UniProtKB-ARBA"/>
</dbReference>
<dbReference type="PROSITE" id="PS50025">
    <property type="entry name" value="LAM_G_DOMAIN"/>
    <property type="match status" value="4"/>
</dbReference>
<evidence type="ECO:0000256" key="2">
    <source>
        <dbReference type="ARBA" id="ARBA00022729"/>
    </source>
</evidence>
<evidence type="ECO:0000256" key="5">
    <source>
        <dbReference type="ARBA" id="ARBA00023180"/>
    </source>
</evidence>
<dbReference type="GO" id="GO:0005509">
    <property type="term" value="F:calcium ion binding"/>
    <property type="evidence" value="ECO:0007669"/>
    <property type="project" value="InterPro"/>
</dbReference>
<feature type="disulfide bond" evidence="6">
    <location>
        <begin position="344"/>
        <end position="353"/>
    </location>
</feature>
<feature type="compositionally biased region" description="Basic and acidic residues" evidence="7">
    <location>
        <begin position="630"/>
        <end position="644"/>
    </location>
</feature>
<dbReference type="PANTHER" id="PTHR12916">
    <property type="entry name" value="CYTOCHROME C OXIDASE POLYPEPTIDE VIC-2"/>
    <property type="match status" value="1"/>
</dbReference>
<keyword evidence="3" id="KW-0677">Repeat</keyword>
<dbReference type="InterPro" id="IPR001881">
    <property type="entry name" value="EGF-like_Ca-bd_dom"/>
</dbReference>
<feature type="disulfide bond" evidence="6">
    <location>
        <begin position="267"/>
        <end position="276"/>
    </location>
</feature>
<feature type="domain" description="EGF-like" evidence="9">
    <location>
        <begin position="1539"/>
        <end position="1576"/>
    </location>
</feature>
<comment type="caution">
    <text evidence="6">Lacks conserved residue(s) required for the propagation of feature annotation.</text>
</comment>
<feature type="disulfide bond" evidence="6">
    <location>
        <begin position="1024"/>
        <end position="1033"/>
    </location>
</feature>
<evidence type="ECO:0000256" key="7">
    <source>
        <dbReference type="SAM" id="MobiDB-lite"/>
    </source>
</evidence>
<organism evidence="10 11">
    <name type="scientific">Chironomus riparius</name>
    <dbReference type="NCBI Taxonomy" id="315576"/>
    <lineage>
        <taxon>Eukaryota</taxon>
        <taxon>Metazoa</taxon>
        <taxon>Ecdysozoa</taxon>
        <taxon>Arthropoda</taxon>
        <taxon>Hexapoda</taxon>
        <taxon>Insecta</taxon>
        <taxon>Pterygota</taxon>
        <taxon>Neoptera</taxon>
        <taxon>Endopterygota</taxon>
        <taxon>Diptera</taxon>
        <taxon>Nematocera</taxon>
        <taxon>Chironomoidea</taxon>
        <taxon>Chironomidae</taxon>
        <taxon>Chironominae</taxon>
        <taxon>Chironomus</taxon>
    </lineage>
</organism>
<dbReference type="InterPro" id="IPR013032">
    <property type="entry name" value="EGF-like_CS"/>
</dbReference>
<dbReference type="PROSITE" id="PS01186">
    <property type="entry name" value="EGF_2"/>
    <property type="match status" value="7"/>
</dbReference>
<dbReference type="Gene3D" id="2.10.25.10">
    <property type="entry name" value="Laminin"/>
    <property type="match status" value="12"/>
</dbReference>
<feature type="domain" description="EGF-like" evidence="9">
    <location>
        <begin position="696"/>
        <end position="732"/>
    </location>
</feature>
<dbReference type="PRINTS" id="PR00010">
    <property type="entry name" value="EGFBLOOD"/>
</dbReference>
<dbReference type="PROSITE" id="PS00022">
    <property type="entry name" value="EGF_1"/>
    <property type="match status" value="12"/>
</dbReference>
<dbReference type="GO" id="GO:0007219">
    <property type="term" value="P:Notch signaling pathway"/>
    <property type="evidence" value="ECO:0007669"/>
    <property type="project" value="TreeGrafter"/>
</dbReference>
<evidence type="ECO:0000313" key="11">
    <source>
        <dbReference type="Proteomes" id="UP001153620"/>
    </source>
</evidence>
<evidence type="ECO:0000259" key="8">
    <source>
        <dbReference type="PROSITE" id="PS50025"/>
    </source>
</evidence>
<dbReference type="SUPFAM" id="SSF57196">
    <property type="entry name" value="EGF/Laminin"/>
    <property type="match status" value="8"/>
</dbReference>
<dbReference type="InterPro" id="IPR018097">
    <property type="entry name" value="EGF_Ca-bd_CS"/>
</dbReference>
<dbReference type="Pfam" id="PF02210">
    <property type="entry name" value="Laminin_G_2"/>
    <property type="match status" value="4"/>
</dbReference>
<dbReference type="FunFam" id="2.10.25.10:FF:000652">
    <property type="entry name" value="Blast:Protein eyes shut"/>
    <property type="match status" value="1"/>
</dbReference>
<reference evidence="10" key="1">
    <citation type="submission" date="2022-01" db="EMBL/GenBank/DDBJ databases">
        <authorList>
            <person name="King R."/>
        </authorList>
    </citation>
    <scope>NUCLEOTIDE SEQUENCE</scope>
</reference>
<feature type="compositionally biased region" description="Low complexity" evidence="7">
    <location>
        <begin position="457"/>
        <end position="483"/>
    </location>
</feature>
<reference evidence="10" key="2">
    <citation type="submission" date="2022-10" db="EMBL/GenBank/DDBJ databases">
        <authorList>
            <consortium name="ENA_rothamsted_submissions"/>
            <consortium name="culmorum"/>
            <person name="King R."/>
        </authorList>
    </citation>
    <scope>NUCLEOTIDE SEQUENCE</scope>
</reference>
<feature type="domain" description="EGF-like" evidence="9">
    <location>
        <begin position="161"/>
        <end position="197"/>
    </location>
</feature>
<dbReference type="InterPro" id="IPR001791">
    <property type="entry name" value="Laminin_G"/>
</dbReference>
<feature type="disulfide bond" evidence="6">
    <location>
        <begin position="187"/>
        <end position="196"/>
    </location>
</feature>
<dbReference type="Pfam" id="PF00008">
    <property type="entry name" value="EGF"/>
    <property type="match status" value="7"/>
</dbReference>
<feature type="disulfide bond" evidence="6">
    <location>
        <begin position="1566"/>
        <end position="1575"/>
    </location>
</feature>
<name>A0A9N9RZJ7_9DIPT</name>
<feature type="disulfide bond" evidence="6">
    <location>
        <begin position="305"/>
        <end position="314"/>
    </location>
</feature>
<evidence type="ECO:0000256" key="1">
    <source>
        <dbReference type="ARBA" id="ARBA00022536"/>
    </source>
</evidence>
<proteinExistence type="predicted"/>
<feature type="domain" description="EGF-like" evidence="9">
    <location>
        <begin position="85"/>
        <end position="121"/>
    </location>
</feature>
<dbReference type="CDD" id="cd00110">
    <property type="entry name" value="LamG"/>
    <property type="match status" value="4"/>
</dbReference>
<feature type="disulfide bond" evidence="6">
    <location>
        <begin position="89"/>
        <end position="99"/>
    </location>
</feature>
<feature type="domain" description="Laminin G" evidence="8">
    <location>
        <begin position="1616"/>
        <end position="1839"/>
    </location>
</feature>
<evidence type="ECO:0000313" key="10">
    <source>
        <dbReference type="EMBL" id="CAG9808363.1"/>
    </source>
</evidence>
<feature type="disulfide bond" evidence="6">
    <location>
        <begin position="229"/>
        <end position="238"/>
    </location>
</feature>
<keyword evidence="4 6" id="KW-1015">Disulfide bond</keyword>
<dbReference type="SMART" id="SM00179">
    <property type="entry name" value="EGF_CA"/>
    <property type="match status" value="10"/>
</dbReference>
<keyword evidence="11" id="KW-1185">Reference proteome</keyword>
<feature type="domain" description="EGF-like" evidence="9">
    <location>
        <begin position="317"/>
        <end position="354"/>
    </location>
</feature>
<dbReference type="FunFam" id="2.10.25.10:FF:000143">
    <property type="entry name" value="Protein crumbs 1"/>
    <property type="match status" value="1"/>
</dbReference>
<evidence type="ECO:0000256" key="3">
    <source>
        <dbReference type="ARBA" id="ARBA00022737"/>
    </source>
</evidence>
<dbReference type="FunFam" id="2.10.25.10:FF:000710">
    <property type="entry name" value="Blast:Protein eyes shut"/>
    <property type="match status" value="1"/>
</dbReference>
<evidence type="ECO:0000256" key="4">
    <source>
        <dbReference type="ARBA" id="ARBA00023157"/>
    </source>
</evidence>
<dbReference type="PROSITE" id="PS50026">
    <property type="entry name" value="EGF_3"/>
    <property type="match status" value="13"/>
</dbReference>
<dbReference type="SMART" id="SM00181">
    <property type="entry name" value="EGF"/>
    <property type="match status" value="14"/>
</dbReference>
<dbReference type="PROSITE" id="PS00010">
    <property type="entry name" value="ASX_HYDROXYL"/>
    <property type="match status" value="4"/>
</dbReference>
<protein>
    <submittedName>
        <fullName evidence="10">Uncharacterized protein</fullName>
    </submittedName>
</protein>
<sequence length="1855" mass="202619">MKLNKSNSSDNKSIAYEHLVISSYVIWQSCESTKLKHKQHFNCKKHSQQTLDVVKLCNYILISCLVLFGGVINGISSSNSSNEANILGCASNPCIFGVCIDEINGTYSCYCIDGYTGKQCQTNWDECWSMPCLNGGTCIDGVAAYNCTCPEGFNGVNCEENLDECLSNPCQNGGTCDDRENGYVCYCVAGYAGVHCEVDVAVCNTGSGNKCHNGGQCVEGRGLDFTCDCAPGWKGRFCSIDIDDCESSPCQNGAICIDKVASYACICSVGFTGPNCEEDIQVCNDSPCKNSALCLMEEGSPVCYCVPDFHGEKCEYQYDECQIGPRCSNGGACIDGVDDFTCSCRNGFRGMFCECLQQSNGELDCNYTTTDSSIRTTSKISLTTDSTILSSVSWASSSSKVFTSTELTQLPTDMPLSVLTSTITQSVPTDGPSSTVEILDLSKSTSEEVSTEEHSTATESSIESTFDSQTTASESSSSGVSKKTTIKYRPCPPDQTTSKASTTIKSIIDTTSDSDLSSSSSSSTFHYDSTSYTPSFTTSTDSSTQSSFITTAIDEQSTSGTSTIIESSSLHSTSDTERETSSEINLSSTETATIGISSTASTTLTDGTSEIFKSTTTSGTTQQSSTADEDFTKSSRKDEQTTTSIDEKITTETILTSSQMTSTTTIDPTVPTFVSSFQPPSTADDMFTLTPSDVANMTDCRNLKCYNGGSCVVTTEGAKCVCRFDRTDPHCRTLIKIRNAAFAGDSYLSHLIYSDNHPDFDIKPLENVLPINVELKARTRATDGLIFVALAQGPKGGHYTALFLHKGLLQFQFSCGLQTMLLSELEAPINNGNEFTIQVALDFSRNHSHCNASLRINDTLAMSGDQPTWLGAKNLGKSGKTISSVWLHLGGSPQTPVVLMSGLPNGQGFSGCLHTLRINEEQKEIFRDSYDGFGISECGSLACLANPCKNGGTCEERFLEPYENENELHNTFYRSTDMIENRWQCKCPTGYLGANCEKTICDNNPCQYGGTCVEFPASGYLCLCPIGKHGHYCEHSLDIDQPSFSGSVNGLSSYISYPVPIPLESTLDLSFKIAPATASQISLLAFVGQNGHHDEKSDHIAVSFIQGYIMLTWNLGAGSRRIFTQKPLVFQDPEDEIISYHVQVIRQGRKASLYIDGKLNVTGNSPGEVSRLDVVPTLYIGGHSAINFSSLPHDLPLHSGFQGCIYDLQLKSGSLVVPLHDTKGITGRSVGQCGTRECHRHSCHNSGACLQHGATYTCICPEGWFGTLCSQRLNPCDAANSKCAEGSTCVPLINGYECDCPIGKMGKYCEIAIKYLSDVSLNGKRSYFALSWHNHSLGYLLPRERYRQNMRINHEVDVFNYDSSSKLMARNIMEHQRKAQLLSVEFQLRPLSESGLLLFLGDLEDNEDGFISLSLNGGVIEFRIAGVQGQQLSIVRSNRILAIGEWHKIRLSQNGRRLSLWVEGSSTSNELKPNSIFYHSSNSLIYIGGLPDLSKLPFNSISGFPIPFKGCVRQFHMNGHRYVLNEQTIVDSRNIVDCDGTACGGDACDQGGHCYLDDKHNPHCKCPETAKGLHCEIPESCHVIKCKNDGKCMPNGECSCPNGWTGYFCEIATNRNSLPSFNGKSYMVIPSQRYTHKDKRNGASSSSRLTSNKFLQISLNFSTINVDGMLLWNDNNNNKYLGIGLENGFLKVISNLMSFKDDKIDVPMGGYLTDGAWHNVKLDIDDLGQVSIVVDRKVVYNDVRNVDDVVNNLDLLGESFYLGGFPNSTSISNRTNNHFHKPFLGCLQGIQISNANSRVTTEPQQQKLQRISTKSTVQTTTANEYQDFSHFKGENIGECEFFDEFVNKYDNNNDV</sequence>
<feature type="region of interest" description="Disordered" evidence="7">
    <location>
        <begin position="611"/>
        <end position="644"/>
    </location>
</feature>
<evidence type="ECO:0000256" key="6">
    <source>
        <dbReference type="PROSITE-ProRule" id="PRU00076"/>
    </source>
</evidence>
<dbReference type="GO" id="GO:0030154">
    <property type="term" value="P:cell differentiation"/>
    <property type="evidence" value="ECO:0007669"/>
    <property type="project" value="UniProtKB-ARBA"/>
</dbReference>
<feature type="compositionally biased region" description="Low complexity" evidence="7">
    <location>
        <begin position="614"/>
        <end position="626"/>
    </location>
</feature>
<dbReference type="InterPro" id="IPR000152">
    <property type="entry name" value="EGF-type_Asp/Asn_hydroxyl_site"/>
</dbReference>
<dbReference type="Proteomes" id="UP001153620">
    <property type="component" value="Chromosome 3"/>
</dbReference>